<dbReference type="EMBL" id="JAELXT010000040">
    <property type="protein sequence ID" value="MBJ6128129.1"/>
    <property type="molecule type" value="Genomic_DNA"/>
</dbReference>
<feature type="transmembrane region" description="Helical" evidence="7">
    <location>
        <begin position="251"/>
        <end position="269"/>
    </location>
</feature>
<feature type="transmembrane region" description="Helical" evidence="7">
    <location>
        <begin position="29"/>
        <end position="48"/>
    </location>
</feature>
<feature type="transmembrane region" description="Helical" evidence="7">
    <location>
        <begin position="176"/>
        <end position="203"/>
    </location>
</feature>
<evidence type="ECO:0000256" key="2">
    <source>
        <dbReference type="ARBA" id="ARBA00022475"/>
    </source>
</evidence>
<name>A0ABS0Y749_9HYPH</name>
<keyword evidence="6 7" id="KW-0472">Membrane</keyword>
<feature type="transmembrane region" description="Helical" evidence="7">
    <location>
        <begin position="365"/>
        <end position="390"/>
    </location>
</feature>
<keyword evidence="4 7" id="KW-0812">Transmembrane</keyword>
<evidence type="ECO:0000256" key="3">
    <source>
        <dbReference type="ARBA" id="ARBA00022519"/>
    </source>
</evidence>
<evidence type="ECO:0000313" key="9">
    <source>
        <dbReference type="EMBL" id="MBJ6128129.1"/>
    </source>
</evidence>
<feature type="transmembrane region" description="Helical" evidence="7">
    <location>
        <begin position="281"/>
        <end position="303"/>
    </location>
</feature>
<sequence>MGLERVEVGFLCIAITLVLIAIRMPIGIALAGVSFVGIGFLTNMRAAWGIVSAIPYNFVATWEFSAVPMFLMMGYIAARSGVTKGLFQSMQILLARVPGSLASASVAASAMFAAASGSSVATSAALSRIAVPEMLRAGYEKGLATGTVAAAGTLGSLIPPSILMVIYGVFTGTSIGALFMAGFIPGVLTAVAFITMITIRVLLNPKLAPRGQVEFSAEERQTALRTVWPLPTLIIGVLGGIFAGVFTPTEAGAVGALFAIVIAAFYRSLSLKMLWGAVIDAAIATSVMFIIAVGAAMFVRLMGLSQVPAFVADMVLNMSDNKYVVLMMISVIFIFLGMFIDSIGIMLLTLPILMPLLQRLEIDMIWFGIITIKLLEIGLITPPVGLNVYVIKTSLGGMVDLPSIFRGASWFILTDIIVLLILIAFPTISLLLPSLMLR</sequence>
<feature type="domain" description="TRAP C4-dicarboxylate transport system permease DctM subunit" evidence="8">
    <location>
        <begin position="14"/>
        <end position="427"/>
    </location>
</feature>
<comment type="function">
    <text evidence="7">Part of the tripartite ATP-independent periplasmic (TRAP) transport system.</text>
</comment>
<evidence type="ECO:0000256" key="4">
    <source>
        <dbReference type="ARBA" id="ARBA00022692"/>
    </source>
</evidence>
<keyword evidence="3 7" id="KW-0997">Cell inner membrane</keyword>
<dbReference type="PIRSF" id="PIRSF006066">
    <property type="entry name" value="HI0050"/>
    <property type="match status" value="1"/>
</dbReference>
<proteinExistence type="inferred from homology"/>
<feature type="transmembrane region" description="Helical" evidence="7">
    <location>
        <begin position="323"/>
        <end position="353"/>
    </location>
</feature>
<evidence type="ECO:0000256" key="6">
    <source>
        <dbReference type="ARBA" id="ARBA00023136"/>
    </source>
</evidence>
<comment type="subunit">
    <text evidence="7">The complex comprises the extracytoplasmic solute receptor protein and the two transmembrane proteins.</text>
</comment>
<dbReference type="RefSeq" id="WP_199051405.1">
    <property type="nucleotide sequence ID" value="NZ_JAELXT010000040.1"/>
</dbReference>
<keyword evidence="10" id="KW-1185">Reference proteome</keyword>
<dbReference type="NCBIfam" id="TIGR00786">
    <property type="entry name" value="dctM"/>
    <property type="match status" value="1"/>
</dbReference>
<dbReference type="Proteomes" id="UP000620670">
    <property type="component" value="Unassembled WGS sequence"/>
</dbReference>
<dbReference type="PANTHER" id="PTHR33362:SF5">
    <property type="entry name" value="C4-DICARBOXYLATE TRAP TRANSPORTER LARGE PERMEASE PROTEIN DCTM"/>
    <property type="match status" value="1"/>
</dbReference>
<dbReference type="InterPro" id="IPR004681">
    <property type="entry name" value="TRAP_DctM"/>
</dbReference>
<keyword evidence="2" id="KW-1003">Cell membrane</keyword>
<dbReference type="Pfam" id="PF06808">
    <property type="entry name" value="DctM"/>
    <property type="match status" value="1"/>
</dbReference>
<comment type="similarity">
    <text evidence="7">Belongs to the TRAP transporter large permease family.</text>
</comment>
<evidence type="ECO:0000259" key="8">
    <source>
        <dbReference type="Pfam" id="PF06808"/>
    </source>
</evidence>
<reference evidence="10" key="1">
    <citation type="submission" date="2020-12" db="EMBL/GenBank/DDBJ databases">
        <title>Hymenobacter sp.</title>
        <authorList>
            <person name="Kim M.K."/>
        </authorList>
    </citation>
    <scope>NUCLEOTIDE SEQUENCE [LARGE SCALE GENOMIC DNA]</scope>
    <source>
        <strain evidence="10">BT325</strain>
    </source>
</reference>
<feature type="transmembrane region" description="Helical" evidence="7">
    <location>
        <begin position="410"/>
        <end position="432"/>
    </location>
</feature>
<evidence type="ECO:0000256" key="1">
    <source>
        <dbReference type="ARBA" id="ARBA00004429"/>
    </source>
</evidence>
<comment type="subcellular location">
    <subcellularLocation>
        <location evidence="1 7">Cell inner membrane</location>
        <topology evidence="1 7">Multi-pass membrane protein</topology>
    </subcellularLocation>
</comment>
<keyword evidence="7" id="KW-0813">Transport</keyword>
<feature type="transmembrane region" description="Helical" evidence="7">
    <location>
        <begin position="143"/>
        <end position="170"/>
    </location>
</feature>
<protein>
    <recommendedName>
        <fullName evidence="7">TRAP transporter large permease protein</fullName>
    </recommendedName>
</protein>
<feature type="transmembrane region" description="Helical" evidence="7">
    <location>
        <begin position="85"/>
        <end position="104"/>
    </location>
</feature>
<gene>
    <name evidence="9" type="ORF">JAO75_22260</name>
</gene>
<keyword evidence="5 7" id="KW-1133">Transmembrane helix</keyword>
<accession>A0ABS0Y749</accession>
<feature type="transmembrane region" description="Helical" evidence="7">
    <location>
        <begin position="54"/>
        <end position="78"/>
    </location>
</feature>
<evidence type="ECO:0000313" key="10">
    <source>
        <dbReference type="Proteomes" id="UP000620670"/>
    </source>
</evidence>
<dbReference type="InterPro" id="IPR010656">
    <property type="entry name" value="DctM"/>
</dbReference>
<comment type="caution">
    <text evidence="9">The sequence shown here is derived from an EMBL/GenBank/DDBJ whole genome shotgun (WGS) entry which is preliminary data.</text>
</comment>
<dbReference type="PANTHER" id="PTHR33362">
    <property type="entry name" value="SIALIC ACID TRAP TRANSPORTER PERMEASE PROTEIN SIAT-RELATED"/>
    <property type="match status" value="1"/>
</dbReference>
<evidence type="ECO:0000256" key="7">
    <source>
        <dbReference type="RuleBase" id="RU369079"/>
    </source>
</evidence>
<organism evidence="9 10">
    <name type="scientific">Microvirga splendida</name>
    <dbReference type="NCBI Taxonomy" id="2795727"/>
    <lineage>
        <taxon>Bacteria</taxon>
        <taxon>Pseudomonadati</taxon>
        <taxon>Pseudomonadota</taxon>
        <taxon>Alphaproteobacteria</taxon>
        <taxon>Hyphomicrobiales</taxon>
        <taxon>Methylobacteriaceae</taxon>
        <taxon>Microvirga</taxon>
    </lineage>
</organism>
<evidence type="ECO:0000256" key="5">
    <source>
        <dbReference type="ARBA" id="ARBA00022989"/>
    </source>
</evidence>
<feature type="transmembrane region" description="Helical" evidence="7">
    <location>
        <begin position="223"/>
        <end position="245"/>
    </location>
</feature>